<proteinExistence type="predicted"/>
<comment type="caution">
    <text evidence="4">The sequence shown here is derived from an EMBL/GenBank/DDBJ whole genome shotgun (WGS) entry which is preliminary data.</text>
</comment>
<organism evidence="4 5">
    <name type="scientific">Coraliomargarita sinensis</name>
    <dbReference type="NCBI Taxonomy" id="2174842"/>
    <lineage>
        <taxon>Bacteria</taxon>
        <taxon>Pseudomonadati</taxon>
        <taxon>Verrucomicrobiota</taxon>
        <taxon>Opitutia</taxon>
        <taxon>Puniceicoccales</taxon>
        <taxon>Coraliomargaritaceae</taxon>
        <taxon>Coraliomargarita</taxon>
    </lineage>
</organism>
<keyword evidence="1" id="KW-0560">Oxidoreductase</keyword>
<dbReference type="InParanoid" id="A0A317ZDV3"/>
<dbReference type="InterPro" id="IPR036291">
    <property type="entry name" value="NAD(P)-bd_dom_sf"/>
</dbReference>
<keyword evidence="2" id="KW-0520">NAD</keyword>
<dbReference type="GO" id="GO:0030267">
    <property type="term" value="F:glyoxylate reductase (NADPH) activity"/>
    <property type="evidence" value="ECO:0007669"/>
    <property type="project" value="TreeGrafter"/>
</dbReference>
<name>A0A317ZDV3_9BACT</name>
<dbReference type="SUPFAM" id="SSF51735">
    <property type="entry name" value="NAD(P)-binding Rossmann-fold domains"/>
    <property type="match status" value="1"/>
</dbReference>
<evidence type="ECO:0000256" key="1">
    <source>
        <dbReference type="ARBA" id="ARBA00023002"/>
    </source>
</evidence>
<dbReference type="Pfam" id="PF02826">
    <property type="entry name" value="2-Hacid_dh_C"/>
    <property type="match status" value="1"/>
</dbReference>
<dbReference type="InterPro" id="IPR050223">
    <property type="entry name" value="D-isomer_2-hydroxyacid_DH"/>
</dbReference>
<dbReference type="EMBL" id="QHJQ01000008">
    <property type="protein sequence ID" value="PXA03534.1"/>
    <property type="molecule type" value="Genomic_DNA"/>
</dbReference>
<sequence>MNKQKLLIALTEDEKKDFLPPKVLEKLEALPLEIEWLALPLESTEEWPGILADKKPDALMAAWACPRLPDDLAVGEGGLQYVSYLAGSIRKLVPRELLVQGLQVTNWGNSISRTISECALLLTLSAMRRASYWSVAMHRDGGWKQGLQTVTQSLFERRVGIHGFGNIAQQMVPLFKPFGVEISAFSPSVPDAIFEELGVARCNSLEALFSQNDVIIELAAYHERNHHIVTEDLLRSIPSGGAFINIGRGAVVDEAAMIRVAKDRPDDLQFALDVYEKEPLAQDSPLRGLSNVALLPHIAGPTKDRRCDSTLIALENLARLAEGKAIEAAITPEQFDRAT</sequence>
<dbReference type="Proteomes" id="UP000247099">
    <property type="component" value="Unassembled WGS sequence"/>
</dbReference>
<evidence type="ECO:0000256" key="2">
    <source>
        <dbReference type="ARBA" id="ARBA00023027"/>
    </source>
</evidence>
<dbReference type="PANTHER" id="PTHR10996">
    <property type="entry name" value="2-HYDROXYACID DEHYDROGENASE-RELATED"/>
    <property type="match status" value="1"/>
</dbReference>
<feature type="domain" description="D-isomer specific 2-hydroxyacid dehydrogenase NAD-binding" evidence="3">
    <location>
        <begin position="122"/>
        <end position="299"/>
    </location>
</feature>
<dbReference type="Gene3D" id="3.40.50.720">
    <property type="entry name" value="NAD(P)-binding Rossmann-like Domain"/>
    <property type="match status" value="2"/>
</dbReference>
<dbReference type="AlphaFoldDB" id="A0A317ZDV3"/>
<keyword evidence="5" id="KW-1185">Reference proteome</keyword>
<evidence type="ECO:0000313" key="5">
    <source>
        <dbReference type="Proteomes" id="UP000247099"/>
    </source>
</evidence>
<dbReference type="GO" id="GO:0005829">
    <property type="term" value="C:cytosol"/>
    <property type="evidence" value="ECO:0007669"/>
    <property type="project" value="TreeGrafter"/>
</dbReference>
<reference evidence="4 5" key="1">
    <citation type="submission" date="2018-05" db="EMBL/GenBank/DDBJ databases">
        <title>Coraliomargarita sinensis sp. nov., isolated from a marine solar saltern.</title>
        <authorList>
            <person name="Zhou L.Y."/>
        </authorList>
    </citation>
    <scope>NUCLEOTIDE SEQUENCE [LARGE SCALE GENOMIC DNA]</scope>
    <source>
        <strain evidence="4 5">WN38</strain>
    </source>
</reference>
<dbReference type="OrthoDB" id="189925at2"/>
<dbReference type="GO" id="GO:0051287">
    <property type="term" value="F:NAD binding"/>
    <property type="evidence" value="ECO:0007669"/>
    <property type="project" value="InterPro"/>
</dbReference>
<dbReference type="PANTHER" id="PTHR10996:SF178">
    <property type="entry name" value="2-HYDROXYACID DEHYDROGENASE YGL185C-RELATED"/>
    <property type="match status" value="1"/>
</dbReference>
<evidence type="ECO:0000259" key="3">
    <source>
        <dbReference type="Pfam" id="PF02826"/>
    </source>
</evidence>
<protein>
    <recommendedName>
        <fullName evidence="3">D-isomer specific 2-hydroxyacid dehydrogenase NAD-binding domain-containing protein</fullName>
    </recommendedName>
</protein>
<dbReference type="GO" id="GO:0016618">
    <property type="term" value="F:hydroxypyruvate reductase [NAD(P)H] activity"/>
    <property type="evidence" value="ECO:0007669"/>
    <property type="project" value="TreeGrafter"/>
</dbReference>
<dbReference type="RefSeq" id="WP_110131534.1">
    <property type="nucleotide sequence ID" value="NZ_QHJQ01000008.1"/>
</dbReference>
<accession>A0A317ZDV3</accession>
<evidence type="ECO:0000313" key="4">
    <source>
        <dbReference type="EMBL" id="PXA03534.1"/>
    </source>
</evidence>
<gene>
    <name evidence="4" type="ORF">DDZ13_11160</name>
</gene>
<dbReference type="InterPro" id="IPR006140">
    <property type="entry name" value="D-isomer_DH_NAD-bd"/>
</dbReference>